<evidence type="ECO:0000256" key="15">
    <source>
        <dbReference type="SAM" id="Coils"/>
    </source>
</evidence>
<dbReference type="PANTHER" id="PTHR10635">
    <property type="entry name" value="COATOMER SUBUNIT BETA"/>
    <property type="match status" value="1"/>
</dbReference>
<dbReference type="InterPro" id="IPR011989">
    <property type="entry name" value="ARM-like"/>
</dbReference>
<keyword evidence="11 14" id="KW-0968">Cytoplasmic vesicle</keyword>
<evidence type="ECO:0000256" key="4">
    <source>
        <dbReference type="ARBA" id="ARBA00022448"/>
    </source>
</evidence>
<gene>
    <name evidence="19" type="ORF">O3M35_002001</name>
</gene>
<keyword evidence="7 14" id="KW-0931">ER-Golgi transport</keyword>
<dbReference type="InterPro" id="IPR016024">
    <property type="entry name" value="ARM-type_fold"/>
</dbReference>
<evidence type="ECO:0000259" key="17">
    <source>
        <dbReference type="Pfam" id="PF07718"/>
    </source>
</evidence>
<feature type="coiled-coil region" evidence="15">
    <location>
        <begin position="945"/>
        <end position="982"/>
    </location>
</feature>
<comment type="subcellular location">
    <subcellularLocation>
        <location evidence="14">Cytoplasm</location>
    </subcellularLocation>
    <subcellularLocation>
        <location evidence="1 14">Golgi apparatus membrane</location>
        <topology evidence="1 14">Peripheral membrane protein</topology>
        <orientation evidence="1 14">Cytoplasmic side</orientation>
    </subcellularLocation>
    <subcellularLocation>
        <location evidence="14">Cytoplasmic vesicle</location>
        <location evidence="14">COPI-coated vesicle membrane</location>
        <topology evidence="14">Peripheral membrane protein</topology>
        <orientation evidence="14">Cytoplasmic side</orientation>
    </subcellularLocation>
</comment>
<feature type="domain" description="Clathrin/coatomer adaptor adaptin-like N-terminal" evidence="16">
    <location>
        <begin position="29"/>
        <end position="466"/>
    </location>
</feature>
<accession>A0AAW1CQE0</accession>
<proteinExistence type="predicted"/>
<comment type="subunit">
    <text evidence="2 14">Oligomeric complex that consists of at least the alpha, beta, beta', gamma, delta, epsilon and zeta subunits.</text>
</comment>
<evidence type="ECO:0000256" key="2">
    <source>
        <dbReference type="ARBA" id="ARBA00011775"/>
    </source>
</evidence>
<dbReference type="PANTHER" id="PTHR10635:SF0">
    <property type="entry name" value="COATOMER SUBUNIT BETA"/>
    <property type="match status" value="1"/>
</dbReference>
<dbReference type="Pfam" id="PF01602">
    <property type="entry name" value="Adaptin_N"/>
    <property type="match status" value="1"/>
</dbReference>
<evidence type="ECO:0000256" key="1">
    <source>
        <dbReference type="ARBA" id="ARBA00004255"/>
    </source>
</evidence>
<dbReference type="Pfam" id="PF14806">
    <property type="entry name" value="Coatomer_b_Cpla"/>
    <property type="match status" value="1"/>
</dbReference>
<dbReference type="Proteomes" id="UP001461498">
    <property type="component" value="Unassembled WGS sequence"/>
</dbReference>
<evidence type="ECO:0000256" key="9">
    <source>
        <dbReference type="ARBA" id="ARBA00023034"/>
    </source>
</evidence>
<comment type="caution">
    <text evidence="19">The sequence shown here is derived from an EMBL/GenBank/DDBJ whole genome shotgun (WGS) entry which is preliminary data.</text>
</comment>
<name>A0AAW1CQE0_9HEMI</name>
<evidence type="ECO:0000313" key="19">
    <source>
        <dbReference type="EMBL" id="KAK9500809.1"/>
    </source>
</evidence>
<evidence type="ECO:0000256" key="5">
    <source>
        <dbReference type="ARBA" id="ARBA00022490"/>
    </source>
</evidence>
<dbReference type="EMBL" id="JAPXFL010000010">
    <property type="protein sequence ID" value="KAK9500809.1"/>
    <property type="molecule type" value="Genomic_DNA"/>
</dbReference>
<sequence>MTLAEQPCYTLINFGANVEPVSEMHLKMNLETGDVKPTIEALKCTIHMLANGERLPGILMHIIRYVLPSQDHTIKKLLLLFWEIVPKTTADGKLLQEMILVCDAYRKDLQHPNEFIRGSTLRFLCKLKEPELLEPLMPAIRSCLNHRVPYVRRNAVLAVFTIYRNFEFLIPDAPELITEFLAGEQDMSCKRNAFLMLLHADQESALTYLASCLDHVTTFGDILQLVIVELIYKVCHANPFERYRFIRCIYNLLNSNSPAVRYEAAGTLVTLTNAPTAIKAAATCYIDLIINECDNNVKLIVLDRLIALKNVPTYEKVLQDLIMDILRVLTCSDIEVRKKALTLAFDLTTLRYVDEVVLTLKKELTKTHDLSEHEDTGKYRQLLVRTVHCCCMKFPDIAATIIPVVIEFLSDTVDLASYEILIFLREAINKFEHLRLTIIQHLIEVFSSIKSVRVHRATLWILGEYAIGDNIVLVLKQIWLSLGELPFVDDDLKKIGEQKISQDIERSITNTKLITPDGTYASQSVFNSTPLSKNKDMPPLRKYLMEGDFFIGASIASTLVKLSLRYNELNIESELKNKFSNESMLIIASILHLGKSNLPNKIFNKDDLERMLYCIRVLAEKSPSIVKIFTNDCRIALSSLLFVKQNDETTMNKKKENSINSIQVDDPIPFLTLSSSCVNSELLENVFEASLSQALGSNTTFAITSPNTSDQLLPASSLNKITQLTGFSDPVYAEAKVHVNQYDIVLDVLIVNQTNDTLENCTVELATLGDLKLIEKPQPCVLAPNDFCTIKANVKVTSTENGIIFGNIVYDVSGTAADSIVVVLNDIHIDIMDYIVPATCTDTEFRQMWTEFEWENKLSVNTSITDLNEYLGHFVNSTNMRCLTPDKALCGQCGFMAANMYAKSIFGEDALANISIEKSFNSNDSPVTGHIRIRAKTQGMALKYVKELFDAIEELEQEALKLSKLEDDLKKSEDEHKEIIGKLYQKVDDNLKELMNLSPKDYF</sequence>
<evidence type="ECO:0000256" key="11">
    <source>
        <dbReference type="ARBA" id="ARBA00023329"/>
    </source>
</evidence>
<keyword evidence="6" id="KW-0677">Repeat</keyword>
<evidence type="ECO:0000256" key="13">
    <source>
        <dbReference type="ARBA" id="ARBA00030841"/>
    </source>
</evidence>
<dbReference type="Gene3D" id="1.25.10.10">
    <property type="entry name" value="Leucine-rich Repeat Variant"/>
    <property type="match status" value="1"/>
</dbReference>
<evidence type="ECO:0000256" key="7">
    <source>
        <dbReference type="ARBA" id="ARBA00022892"/>
    </source>
</evidence>
<keyword evidence="20" id="KW-1185">Reference proteome</keyword>
<dbReference type="InterPro" id="IPR029446">
    <property type="entry name" value="COPB1_appendage_platform_dom"/>
</dbReference>
<keyword evidence="15" id="KW-0175">Coiled coil</keyword>
<dbReference type="GO" id="GO:0006891">
    <property type="term" value="P:intra-Golgi vesicle-mediated transport"/>
    <property type="evidence" value="ECO:0007669"/>
    <property type="project" value="TreeGrafter"/>
</dbReference>
<dbReference type="GO" id="GO:0006888">
    <property type="term" value="P:endoplasmic reticulum to Golgi vesicle-mediated transport"/>
    <property type="evidence" value="ECO:0007669"/>
    <property type="project" value="TreeGrafter"/>
</dbReference>
<evidence type="ECO:0000256" key="3">
    <source>
        <dbReference type="ARBA" id="ARBA00017024"/>
    </source>
</evidence>
<evidence type="ECO:0000256" key="8">
    <source>
        <dbReference type="ARBA" id="ARBA00022927"/>
    </source>
</evidence>
<reference evidence="19 20" key="1">
    <citation type="submission" date="2022-12" db="EMBL/GenBank/DDBJ databases">
        <title>Chromosome-level genome assembly of true bugs.</title>
        <authorList>
            <person name="Ma L."/>
            <person name="Li H."/>
        </authorList>
    </citation>
    <scope>NUCLEOTIDE SEQUENCE [LARGE SCALE GENOMIC DNA]</scope>
    <source>
        <strain evidence="19">Lab_2022b</strain>
    </source>
</reference>
<keyword evidence="4 14" id="KW-0813">Transport</keyword>
<evidence type="ECO:0000259" key="16">
    <source>
        <dbReference type="Pfam" id="PF01602"/>
    </source>
</evidence>
<evidence type="ECO:0000256" key="14">
    <source>
        <dbReference type="PIRNR" id="PIRNR005727"/>
    </source>
</evidence>
<evidence type="ECO:0000259" key="18">
    <source>
        <dbReference type="Pfam" id="PF14806"/>
    </source>
</evidence>
<feature type="domain" description="Coatomer beta subunit appendage platform" evidence="18">
    <location>
        <begin position="819"/>
        <end position="944"/>
    </location>
</feature>
<comment type="function">
    <text evidence="12 14">The coatomer is a cytosolic protein complex that binds to dilysine motifs and reversibly associates with Golgi non-clathrin-coated vesicles, which further mediate biosynthetic protein transport from the ER, via the Golgi up to the trans Golgi network. Coatomer complex is required for budding from Golgi membranes, and is essential for the retrograde Golgi-to-ER transport of dilysine-tagged proteins.</text>
</comment>
<evidence type="ECO:0000256" key="6">
    <source>
        <dbReference type="ARBA" id="ARBA00022737"/>
    </source>
</evidence>
<keyword evidence="9 14" id="KW-0333">Golgi apparatus</keyword>
<dbReference type="FunFam" id="1.25.10.10:FF:000444">
    <property type="entry name" value="Coatomer subunit beta"/>
    <property type="match status" value="1"/>
</dbReference>
<dbReference type="GO" id="GO:0005198">
    <property type="term" value="F:structural molecule activity"/>
    <property type="evidence" value="ECO:0007669"/>
    <property type="project" value="InterPro"/>
</dbReference>
<dbReference type="InterPro" id="IPR002553">
    <property type="entry name" value="Clathrin/coatomer_adapt-like_N"/>
</dbReference>
<keyword evidence="5 14" id="KW-0963">Cytoplasm</keyword>
<dbReference type="InterPro" id="IPR016460">
    <property type="entry name" value="COPB1"/>
</dbReference>
<dbReference type="GO" id="GO:0006886">
    <property type="term" value="P:intracellular protein transport"/>
    <property type="evidence" value="ECO:0007669"/>
    <property type="project" value="InterPro"/>
</dbReference>
<dbReference type="GO" id="GO:0000139">
    <property type="term" value="C:Golgi membrane"/>
    <property type="evidence" value="ECO:0007669"/>
    <property type="project" value="UniProtKB-SubCell"/>
</dbReference>
<evidence type="ECO:0000313" key="20">
    <source>
        <dbReference type="Proteomes" id="UP001461498"/>
    </source>
</evidence>
<dbReference type="AlphaFoldDB" id="A0AAW1CQE0"/>
<feature type="domain" description="Coatomer beta subunit C-terminal" evidence="17">
    <location>
        <begin position="664"/>
        <end position="811"/>
    </location>
</feature>
<evidence type="ECO:0000256" key="10">
    <source>
        <dbReference type="ARBA" id="ARBA00023136"/>
    </source>
</evidence>
<organism evidence="19 20">
    <name type="scientific">Rhynocoris fuscipes</name>
    <dbReference type="NCBI Taxonomy" id="488301"/>
    <lineage>
        <taxon>Eukaryota</taxon>
        <taxon>Metazoa</taxon>
        <taxon>Ecdysozoa</taxon>
        <taxon>Arthropoda</taxon>
        <taxon>Hexapoda</taxon>
        <taxon>Insecta</taxon>
        <taxon>Pterygota</taxon>
        <taxon>Neoptera</taxon>
        <taxon>Paraneoptera</taxon>
        <taxon>Hemiptera</taxon>
        <taxon>Heteroptera</taxon>
        <taxon>Panheteroptera</taxon>
        <taxon>Cimicomorpha</taxon>
        <taxon>Reduviidae</taxon>
        <taxon>Harpactorinae</taxon>
        <taxon>Harpactorini</taxon>
        <taxon>Rhynocoris</taxon>
    </lineage>
</organism>
<dbReference type="SUPFAM" id="SSF48371">
    <property type="entry name" value="ARM repeat"/>
    <property type="match status" value="1"/>
</dbReference>
<evidence type="ECO:0000256" key="12">
    <source>
        <dbReference type="ARBA" id="ARBA00025536"/>
    </source>
</evidence>
<keyword evidence="8 14" id="KW-0653">Protein transport</keyword>
<dbReference type="Pfam" id="PF07718">
    <property type="entry name" value="Coatamer_beta_C"/>
    <property type="match status" value="1"/>
</dbReference>
<dbReference type="InterPro" id="IPR011710">
    <property type="entry name" value="Coatomer_bsu_C"/>
</dbReference>
<protein>
    <recommendedName>
        <fullName evidence="3 14">Coatomer subunit beta</fullName>
    </recommendedName>
    <alternativeName>
        <fullName evidence="13 14">Beta-coat protein</fullName>
    </alternativeName>
</protein>
<dbReference type="PIRSF" id="PIRSF005727">
    <property type="entry name" value="Coatomer_beta_subunit"/>
    <property type="match status" value="1"/>
</dbReference>
<dbReference type="GO" id="GO:0030126">
    <property type="term" value="C:COPI vesicle coat"/>
    <property type="evidence" value="ECO:0007669"/>
    <property type="project" value="InterPro"/>
</dbReference>
<keyword evidence="10 14" id="KW-0472">Membrane</keyword>